<dbReference type="KEGG" id="sde:Sde_1141"/>
<evidence type="ECO:0000313" key="2">
    <source>
        <dbReference type="EMBL" id="ABD80403.1"/>
    </source>
</evidence>
<dbReference type="HOGENOM" id="CLU_098637_4_0_6"/>
<keyword evidence="1" id="KW-0812">Transmembrane</keyword>
<feature type="transmembrane region" description="Helical" evidence="1">
    <location>
        <begin position="7"/>
        <end position="28"/>
    </location>
</feature>
<dbReference type="Gene3D" id="3.30.700.10">
    <property type="entry name" value="Glycoprotein, Type 4 Pilin"/>
    <property type="match status" value="1"/>
</dbReference>
<dbReference type="STRING" id="203122.Sde_1141"/>
<name>Q21LM6_SACD2</name>
<accession>Q21LM6</accession>
<evidence type="ECO:0000256" key="1">
    <source>
        <dbReference type="SAM" id="Phobius"/>
    </source>
</evidence>
<dbReference type="Proteomes" id="UP000001947">
    <property type="component" value="Chromosome"/>
</dbReference>
<dbReference type="AlphaFoldDB" id="Q21LM6"/>
<proteinExistence type="predicted"/>
<gene>
    <name evidence="2" type="ordered locus">Sde_1141</name>
</gene>
<dbReference type="SUPFAM" id="SSF54523">
    <property type="entry name" value="Pili subunits"/>
    <property type="match status" value="1"/>
</dbReference>
<keyword evidence="3" id="KW-1185">Reference proteome</keyword>
<keyword evidence="1" id="KW-1133">Transmembrane helix</keyword>
<dbReference type="PROSITE" id="PS00409">
    <property type="entry name" value="PROKAR_NTER_METHYL"/>
    <property type="match status" value="1"/>
</dbReference>
<sequence>MVKKQSGFTLIELIAVIVILGILAATAVPKFVDLSDAAETATARNIAGSIESSSALNHAVDIAVEASLTSETFEVIDDCEDGALLLTGGLPTGYTITAAAVADKATVSCNLVYNSTSYPFNVIGTR</sequence>
<dbReference type="GeneID" id="98612821"/>
<protein>
    <recommendedName>
        <fullName evidence="4">Methylation</fullName>
    </recommendedName>
</protein>
<organism evidence="2 3">
    <name type="scientific">Saccharophagus degradans (strain 2-40 / ATCC 43961 / DSM 17024)</name>
    <dbReference type="NCBI Taxonomy" id="203122"/>
    <lineage>
        <taxon>Bacteria</taxon>
        <taxon>Pseudomonadati</taxon>
        <taxon>Pseudomonadota</taxon>
        <taxon>Gammaproteobacteria</taxon>
        <taxon>Cellvibrionales</taxon>
        <taxon>Cellvibrionaceae</taxon>
        <taxon>Saccharophagus</taxon>
    </lineage>
</organism>
<dbReference type="InterPro" id="IPR012902">
    <property type="entry name" value="N_methyl_site"/>
</dbReference>
<dbReference type="EMBL" id="CP000282">
    <property type="protein sequence ID" value="ABD80403.1"/>
    <property type="molecule type" value="Genomic_DNA"/>
</dbReference>
<dbReference type="eggNOG" id="COG2165">
    <property type="taxonomic scope" value="Bacteria"/>
</dbReference>
<dbReference type="NCBIfam" id="TIGR02532">
    <property type="entry name" value="IV_pilin_GFxxxE"/>
    <property type="match status" value="1"/>
</dbReference>
<keyword evidence="1" id="KW-0472">Membrane</keyword>
<dbReference type="InterPro" id="IPR045584">
    <property type="entry name" value="Pilin-like"/>
</dbReference>
<evidence type="ECO:0008006" key="4">
    <source>
        <dbReference type="Google" id="ProtNLM"/>
    </source>
</evidence>
<evidence type="ECO:0000313" key="3">
    <source>
        <dbReference type="Proteomes" id="UP000001947"/>
    </source>
</evidence>
<dbReference type="RefSeq" id="WP_011467623.1">
    <property type="nucleotide sequence ID" value="NC_007912.1"/>
</dbReference>
<dbReference type="OrthoDB" id="6388537at2"/>
<dbReference type="Pfam" id="PF07963">
    <property type="entry name" value="N_methyl"/>
    <property type="match status" value="1"/>
</dbReference>
<reference evidence="2 3" key="1">
    <citation type="journal article" date="2008" name="PLoS Genet.">
        <title>Complete genome sequence of the complex carbohydrate-degrading marine bacterium, Saccharophagus degradans strain 2-40 T.</title>
        <authorList>
            <person name="Weiner R.M."/>
            <person name="Taylor L.E.II."/>
            <person name="Henrissat B."/>
            <person name="Hauser L."/>
            <person name="Land M."/>
            <person name="Coutinho P.M."/>
            <person name="Rancurel C."/>
            <person name="Saunders E.H."/>
            <person name="Longmire A.G."/>
            <person name="Zhang H."/>
            <person name="Bayer E.A."/>
            <person name="Gilbert H.J."/>
            <person name="Larimer F."/>
            <person name="Zhulin I.B."/>
            <person name="Ekborg N.A."/>
            <person name="Lamed R."/>
            <person name="Richardson P.M."/>
            <person name="Borovok I."/>
            <person name="Hutcheson S."/>
        </authorList>
    </citation>
    <scope>NUCLEOTIDE SEQUENCE [LARGE SCALE GENOMIC DNA]</scope>
    <source>
        <strain evidence="3">2-40 / ATCC 43961 / DSM 17024</strain>
    </source>
</reference>